<accession>A0AAD7IUI1</accession>
<evidence type="ECO:0000313" key="2">
    <source>
        <dbReference type="Proteomes" id="UP001215598"/>
    </source>
</evidence>
<sequence>MRPVPPLEALSRQGGFEKGPVSSCFLDHSPPSNYWHTFPRGVVPMPIGAASVLAHATPASSSTPTSSSTPASLSTIPTGPHCAYAKCHTTRINKYCSRRMCKRHCDSSGHCTVHPIQSPSSSPSFTAPIPLTPLAKLTEQARAYSNHIPRAAIQLTRHQHQIEEDHVLALATPLPPSPTLSEETAYHELMCPLSPVNSTSPVSMIELQTSKTITLVYWLENGPAHIQAIQDPPRLVQNVASHPAQRPSWPA</sequence>
<reference evidence="1" key="1">
    <citation type="submission" date="2023-03" db="EMBL/GenBank/DDBJ databases">
        <title>Massive genome expansion in bonnet fungi (Mycena s.s.) driven by repeated elements and novel gene families across ecological guilds.</title>
        <authorList>
            <consortium name="Lawrence Berkeley National Laboratory"/>
            <person name="Harder C.B."/>
            <person name="Miyauchi S."/>
            <person name="Viragh M."/>
            <person name="Kuo A."/>
            <person name="Thoen E."/>
            <person name="Andreopoulos B."/>
            <person name="Lu D."/>
            <person name="Skrede I."/>
            <person name="Drula E."/>
            <person name="Henrissat B."/>
            <person name="Morin E."/>
            <person name="Kohler A."/>
            <person name="Barry K."/>
            <person name="LaButti K."/>
            <person name="Morin E."/>
            <person name="Salamov A."/>
            <person name="Lipzen A."/>
            <person name="Mereny Z."/>
            <person name="Hegedus B."/>
            <person name="Baldrian P."/>
            <person name="Stursova M."/>
            <person name="Weitz H."/>
            <person name="Taylor A."/>
            <person name="Grigoriev I.V."/>
            <person name="Nagy L.G."/>
            <person name="Martin F."/>
            <person name="Kauserud H."/>
        </authorList>
    </citation>
    <scope>NUCLEOTIDE SEQUENCE</scope>
    <source>
        <strain evidence="1">CBHHK182m</strain>
    </source>
</reference>
<evidence type="ECO:0000313" key="1">
    <source>
        <dbReference type="EMBL" id="KAJ7750780.1"/>
    </source>
</evidence>
<name>A0AAD7IUI1_9AGAR</name>
<proteinExistence type="predicted"/>
<protein>
    <submittedName>
        <fullName evidence="1">Uncharacterized protein</fullName>
    </submittedName>
</protein>
<dbReference type="AlphaFoldDB" id="A0AAD7IUI1"/>
<dbReference type="Proteomes" id="UP001215598">
    <property type="component" value="Unassembled WGS sequence"/>
</dbReference>
<keyword evidence="2" id="KW-1185">Reference proteome</keyword>
<gene>
    <name evidence="1" type="ORF">B0H16DRAFT_1460490</name>
</gene>
<organism evidence="1 2">
    <name type="scientific">Mycena metata</name>
    <dbReference type="NCBI Taxonomy" id="1033252"/>
    <lineage>
        <taxon>Eukaryota</taxon>
        <taxon>Fungi</taxon>
        <taxon>Dikarya</taxon>
        <taxon>Basidiomycota</taxon>
        <taxon>Agaricomycotina</taxon>
        <taxon>Agaricomycetes</taxon>
        <taxon>Agaricomycetidae</taxon>
        <taxon>Agaricales</taxon>
        <taxon>Marasmiineae</taxon>
        <taxon>Mycenaceae</taxon>
        <taxon>Mycena</taxon>
    </lineage>
</organism>
<comment type="caution">
    <text evidence="1">The sequence shown here is derived from an EMBL/GenBank/DDBJ whole genome shotgun (WGS) entry which is preliminary data.</text>
</comment>
<dbReference type="EMBL" id="JARKIB010000064">
    <property type="protein sequence ID" value="KAJ7750780.1"/>
    <property type="molecule type" value="Genomic_DNA"/>
</dbReference>